<organism evidence="1 2">
    <name type="scientific">Stylosanthes scabra</name>
    <dbReference type="NCBI Taxonomy" id="79078"/>
    <lineage>
        <taxon>Eukaryota</taxon>
        <taxon>Viridiplantae</taxon>
        <taxon>Streptophyta</taxon>
        <taxon>Embryophyta</taxon>
        <taxon>Tracheophyta</taxon>
        <taxon>Spermatophyta</taxon>
        <taxon>Magnoliopsida</taxon>
        <taxon>eudicotyledons</taxon>
        <taxon>Gunneridae</taxon>
        <taxon>Pentapetalae</taxon>
        <taxon>rosids</taxon>
        <taxon>fabids</taxon>
        <taxon>Fabales</taxon>
        <taxon>Fabaceae</taxon>
        <taxon>Papilionoideae</taxon>
        <taxon>50 kb inversion clade</taxon>
        <taxon>dalbergioids sensu lato</taxon>
        <taxon>Dalbergieae</taxon>
        <taxon>Pterocarpus clade</taxon>
        <taxon>Stylosanthes</taxon>
    </lineage>
</organism>
<name>A0ABU6ZDE3_9FABA</name>
<evidence type="ECO:0000313" key="2">
    <source>
        <dbReference type="Proteomes" id="UP001341840"/>
    </source>
</evidence>
<comment type="caution">
    <text evidence="1">The sequence shown here is derived from an EMBL/GenBank/DDBJ whole genome shotgun (WGS) entry which is preliminary data.</text>
</comment>
<proteinExistence type="predicted"/>
<dbReference type="Proteomes" id="UP001341840">
    <property type="component" value="Unassembled WGS sequence"/>
</dbReference>
<protein>
    <submittedName>
        <fullName evidence="1">Uncharacterized protein</fullName>
    </submittedName>
</protein>
<dbReference type="EMBL" id="JASCZI010272082">
    <property type="protein sequence ID" value="MED6219977.1"/>
    <property type="molecule type" value="Genomic_DNA"/>
</dbReference>
<evidence type="ECO:0000313" key="1">
    <source>
        <dbReference type="EMBL" id="MED6219977.1"/>
    </source>
</evidence>
<gene>
    <name evidence="1" type="ORF">PIB30_040770</name>
</gene>
<keyword evidence="2" id="KW-1185">Reference proteome</keyword>
<accession>A0ABU6ZDE3</accession>
<sequence length="191" mass="22262">MKSYLGGSVAITRVRITCMWWEDNSLDDAYLQGLEIALQFLIEDLNDNYGSTRVISYRRDIVNWVNGCELTSWENKFLRNKVWSKRWLFDGVQLIYKQDSDYIGGRWDILEEHLSNYGISELLVDDIGPIRPNPLVNSQFTWPIGSKIRLKGERFDKIIKRSHPNLNHPQLYKLGETLPQGTHSLTPNLSY</sequence>
<reference evidence="1 2" key="1">
    <citation type="journal article" date="2023" name="Plants (Basel)">
        <title>Bridging the Gap: Combining Genomics and Transcriptomics Approaches to Understand Stylosanthes scabra, an Orphan Legume from the Brazilian Caatinga.</title>
        <authorList>
            <person name="Ferreira-Neto J.R.C."/>
            <person name="da Silva M.D."/>
            <person name="Binneck E."/>
            <person name="de Melo N.F."/>
            <person name="da Silva R.H."/>
            <person name="de Melo A.L.T.M."/>
            <person name="Pandolfi V."/>
            <person name="Bustamante F.O."/>
            <person name="Brasileiro-Vidal A.C."/>
            <person name="Benko-Iseppon A.M."/>
        </authorList>
    </citation>
    <scope>NUCLEOTIDE SEQUENCE [LARGE SCALE GENOMIC DNA]</scope>
    <source>
        <tissue evidence="1">Leaves</tissue>
    </source>
</reference>